<evidence type="ECO:0000256" key="1">
    <source>
        <dbReference type="SAM" id="MobiDB-lite"/>
    </source>
</evidence>
<reference evidence="3 4" key="1">
    <citation type="submission" date="2020-08" db="EMBL/GenBank/DDBJ databases">
        <title>Genome sequencing of Purple Non-Sulfur Bacteria from various extreme environments.</title>
        <authorList>
            <person name="Mayer M."/>
        </authorList>
    </citation>
    <scope>NUCLEOTIDE SEQUENCE [LARGE SCALE GENOMIC DNA]</scope>
    <source>
        <strain evidence="3 4">JA135</strain>
    </source>
</reference>
<name>A0A7W6RYI7_9PROT</name>
<proteinExistence type="predicted"/>
<keyword evidence="4" id="KW-1185">Reference proteome</keyword>
<keyword evidence="2" id="KW-0812">Transmembrane</keyword>
<feature type="region of interest" description="Disordered" evidence="1">
    <location>
        <begin position="368"/>
        <end position="387"/>
    </location>
</feature>
<evidence type="ECO:0000256" key="2">
    <source>
        <dbReference type="SAM" id="Phobius"/>
    </source>
</evidence>
<keyword evidence="2" id="KW-0472">Membrane</keyword>
<evidence type="ECO:0000313" key="3">
    <source>
        <dbReference type="EMBL" id="MBB4285416.1"/>
    </source>
</evidence>
<feature type="region of interest" description="Disordered" evidence="1">
    <location>
        <begin position="967"/>
        <end position="986"/>
    </location>
</feature>
<sequence length="986" mass="109282">MVLPLNDLEALTILHLVERLEKSPNRKAIRPKAHPLNVGWGGRATMTGAQIDALADTVILVEIPDGDLARRITRTGRTVTIVDHHIYAGATGGPIDRRSGLSSLEQVMRHLDVRPEELEPDFAVHCRAVAANDRGFIPHLTKELEGHDARIADIRARDLTIARLASDDGADLDLSTFDPAVAPWRAECEATRTAIEVARGALCEALRAGEARMLDTGGIPTGTTPPRLLLARLPDTHRFVMADAAVWAFKETEGHKLTDPLEMLLVFHAADDKARLTQIEFSGAPDRADQVAQWFDPLVRRAWPEGTERLVTYAGGMGNYFGARDPIGGGAEALSKLVDTLLGDLLTGNRPVTAWRTSFVQALSLGDPLDSKAPANPENETPQERPPATLKMRILDHLSERRAADPGFVTPVAFEAQEAHYFLPHLRDLLAWQPKTAPESGEAWEAAGNQIKAGRAFISLALAAPSLSFTIEWPRNTGSKTPIKVAVEEVRLHFAYNDVLLIELTVGEQIPEFGAHSGLCWKDLLKASHPAFHRPLGQVMEANAKLRYTHCAMILGDDEQTAITLHHKGTALGTLVHGKHIDPDPFTGWFKPFLREMLGLSDADLCQDGCLPKDKPQARLLFDDRARVVTSVVVHGAQPCSPKGKADFDVMLARLTTVDGHGTTHTCDPAAAVKEVEDGRYNRYRSWGSWYTATSHSFAFLGFDGFFPRDIIHRLHMHTMYRRMAILAQANVAILGSFSLEVSDALRFAAPTDATPAQRNEALTRYYRHLHWVQLEFTNHIWFDRVTSQIQGIELFDLMNRRTECRRDYDLVRDEIEQMQGVLTAEQDKQEDRNTKEEERRERTLAGIGLPFVLLFAFLGSQQIEAHFFLWPLLEWGTEALGFDPAYTWVVASVAGALVSAVVLLAVSPKFFENLPWFRDRLKDKTGAQDRWRRRARNAILIGTLATFLLGYGLQWSGRIMVQETESGLSVGQTDPGAPPAPGDGG</sequence>
<feature type="transmembrane region" description="Helical" evidence="2">
    <location>
        <begin position="939"/>
        <end position="957"/>
    </location>
</feature>
<feature type="compositionally biased region" description="Pro residues" evidence="1">
    <location>
        <begin position="977"/>
        <end position="986"/>
    </location>
</feature>
<dbReference type="EMBL" id="JACIGI010000007">
    <property type="protein sequence ID" value="MBB4285416.1"/>
    <property type="molecule type" value="Genomic_DNA"/>
</dbReference>
<feature type="transmembrane region" description="Helical" evidence="2">
    <location>
        <begin position="845"/>
        <end position="864"/>
    </location>
</feature>
<evidence type="ECO:0000313" key="4">
    <source>
        <dbReference type="Proteomes" id="UP000555728"/>
    </source>
</evidence>
<protein>
    <submittedName>
        <fullName evidence="3">Uncharacterized protein</fullName>
    </submittedName>
</protein>
<comment type="caution">
    <text evidence="3">The sequence shown here is derived from an EMBL/GenBank/DDBJ whole genome shotgun (WGS) entry which is preliminary data.</text>
</comment>
<gene>
    <name evidence="3" type="ORF">GGD88_001134</name>
</gene>
<accession>A0A7W6RYI7</accession>
<keyword evidence="2" id="KW-1133">Transmembrane helix</keyword>
<feature type="transmembrane region" description="Helical" evidence="2">
    <location>
        <begin position="886"/>
        <end position="907"/>
    </location>
</feature>
<dbReference type="AlphaFoldDB" id="A0A7W6RYI7"/>
<dbReference type="RefSeq" id="WP_184432600.1">
    <property type="nucleotide sequence ID" value="NZ_JACIGI010000007.1"/>
</dbReference>
<dbReference type="Proteomes" id="UP000555728">
    <property type="component" value="Unassembled WGS sequence"/>
</dbReference>
<organism evidence="3 4">
    <name type="scientific">Roseospira goensis</name>
    <dbReference type="NCBI Taxonomy" id="391922"/>
    <lineage>
        <taxon>Bacteria</taxon>
        <taxon>Pseudomonadati</taxon>
        <taxon>Pseudomonadota</taxon>
        <taxon>Alphaproteobacteria</taxon>
        <taxon>Rhodospirillales</taxon>
        <taxon>Rhodospirillaceae</taxon>
        <taxon>Roseospira</taxon>
    </lineage>
</organism>